<comment type="subcellular location">
    <subcellularLocation>
        <location evidence="2">Cytoplasm</location>
    </subcellularLocation>
</comment>
<dbReference type="KEGG" id="sxi:SXIM_07360"/>
<comment type="similarity">
    <text evidence="2">Belongs to the UreD family.</text>
</comment>
<dbReference type="Pfam" id="PF01774">
    <property type="entry name" value="UreD"/>
    <property type="match status" value="1"/>
</dbReference>
<dbReference type="HAMAP" id="MF_01384">
    <property type="entry name" value="UreD"/>
    <property type="match status" value="1"/>
</dbReference>
<dbReference type="GO" id="GO:0005737">
    <property type="term" value="C:cytoplasm"/>
    <property type="evidence" value="ECO:0007669"/>
    <property type="project" value="UniProtKB-SubCell"/>
</dbReference>
<comment type="function">
    <text evidence="2">Required for maturation of urease via the functional incorporation of the urease nickel metallocenter.</text>
</comment>
<dbReference type="Proteomes" id="UP000034034">
    <property type="component" value="Chromosome"/>
</dbReference>
<name>A0A0F7FPY3_9ACTN</name>
<dbReference type="HOGENOM" id="CLU_055097_2_0_11"/>
<sequence>MTVRARARITAAPGGRLPVLSGEGPLAVRRTRPRERAGGTWAQVTTVGGMSGPLGGDRLRMSVTVEPGAALRVTSAASMVALPGPGRDGAEASYDTELTVGESGVLHWWPEPLICAADSVLRMTTRVALAPGARLWLREQQILGRAGEPAGRLSTRLIVRGGGRPLLDQELSFGPGVPGWRSGAVLGSHRAVGQLLVIDPDFGKRPVEPELLGPTAVLTPLAGPGALITALAPDGLALSRLLARGEDLITAGLRSG</sequence>
<dbReference type="AlphaFoldDB" id="A0A0F7FPY3"/>
<organism evidence="3 4">
    <name type="scientific">Streptomyces xiamenensis</name>
    <dbReference type="NCBI Taxonomy" id="408015"/>
    <lineage>
        <taxon>Bacteria</taxon>
        <taxon>Bacillati</taxon>
        <taxon>Actinomycetota</taxon>
        <taxon>Actinomycetes</taxon>
        <taxon>Kitasatosporales</taxon>
        <taxon>Streptomycetaceae</taxon>
        <taxon>Streptomyces</taxon>
    </lineage>
</organism>
<dbReference type="RefSeq" id="WP_030728109.1">
    <property type="nucleotide sequence ID" value="NZ_CP009922.3"/>
</dbReference>
<keyword evidence="1 2" id="KW-0143">Chaperone</keyword>
<evidence type="ECO:0000256" key="1">
    <source>
        <dbReference type="ARBA" id="ARBA00023186"/>
    </source>
</evidence>
<keyword evidence="2" id="KW-0996">Nickel insertion</keyword>
<dbReference type="InterPro" id="IPR002669">
    <property type="entry name" value="UreD"/>
</dbReference>
<dbReference type="PATRIC" id="fig|408015.6.peg.766"/>
<gene>
    <name evidence="2" type="primary">ureD</name>
    <name evidence="3" type="ORF">SXIM_07360</name>
</gene>
<dbReference type="GO" id="GO:0016151">
    <property type="term" value="F:nickel cation binding"/>
    <property type="evidence" value="ECO:0007669"/>
    <property type="project" value="UniProtKB-UniRule"/>
</dbReference>
<protein>
    <recommendedName>
        <fullName evidence="2">Urease accessory protein UreD</fullName>
    </recommendedName>
</protein>
<keyword evidence="2" id="KW-0963">Cytoplasm</keyword>
<accession>A0A0F7FPY3</accession>
<dbReference type="STRING" id="408015.SXIM_07360"/>
<dbReference type="EMBL" id="CP009922">
    <property type="protein sequence ID" value="AKG42120.1"/>
    <property type="molecule type" value="Genomic_DNA"/>
</dbReference>
<evidence type="ECO:0000256" key="2">
    <source>
        <dbReference type="HAMAP-Rule" id="MF_01384"/>
    </source>
</evidence>
<evidence type="ECO:0000313" key="4">
    <source>
        <dbReference type="Proteomes" id="UP000034034"/>
    </source>
</evidence>
<proteinExistence type="inferred from homology"/>
<reference evidence="3" key="1">
    <citation type="submission" date="2019-08" db="EMBL/GenBank/DDBJ databases">
        <title>Complete genome sequence of a mangrove-derived Streptomyces xiamenensis.</title>
        <authorList>
            <person name="Xu J."/>
        </authorList>
    </citation>
    <scope>NUCLEOTIDE SEQUENCE</scope>
    <source>
        <strain evidence="3">318</strain>
    </source>
</reference>
<evidence type="ECO:0000313" key="3">
    <source>
        <dbReference type="EMBL" id="AKG42120.1"/>
    </source>
</evidence>
<comment type="subunit">
    <text evidence="2">UreD, UreF and UreG form a complex that acts as a GTP-hydrolysis-dependent molecular chaperone, activating the urease apoprotein by helping to assemble the nickel containing metallocenter of UreC. The UreE protein probably delivers the nickel.</text>
</comment>
<keyword evidence="4" id="KW-1185">Reference proteome</keyword>